<evidence type="ECO:0000256" key="1">
    <source>
        <dbReference type="SAM" id="MobiDB-lite"/>
    </source>
</evidence>
<evidence type="ECO:0000313" key="2">
    <source>
        <dbReference type="EMBL" id="QQD25379.1"/>
    </source>
</evidence>
<organism evidence="2 3">
    <name type="scientific">Venatoribacter cucullus</name>
    <dbReference type="NCBI Taxonomy" id="2661630"/>
    <lineage>
        <taxon>Bacteria</taxon>
        <taxon>Pseudomonadati</taxon>
        <taxon>Pseudomonadota</taxon>
        <taxon>Gammaproteobacteria</taxon>
        <taxon>Oceanospirillales</taxon>
        <taxon>Oceanospirillaceae</taxon>
        <taxon>Venatoribacter</taxon>
    </lineage>
</organism>
<proteinExistence type="predicted"/>
<name>A0A9X7YQ78_9GAMM</name>
<sequence>MPKLPLLFGLSVFLALPITLPADEAAPLSASMAVGDTARTPQPVANPLGVLALFSQTAALAPGLVNQLLGAGFEAQMQIPPEHLGVKFWDLRTGQEIDRQEIRNLVGVGNHAALLQLWQAAEQLSPGQLPLTVAQLMDITDAAYIGSLMQPPVHIDIEYYDTRHGPTGKGGGASGSTPAAPLPPVPAEPRP</sequence>
<keyword evidence="3" id="KW-1185">Reference proteome</keyword>
<dbReference type="AlphaFoldDB" id="A0A9X7YQ78"/>
<feature type="region of interest" description="Disordered" evidence="1">
    <location>
        <begin position="162"/>
        <end position="191"/>
    </location>
</feature>
<evidence type="ECO:0000313" key="3">
    <source>
        <dbReference type="Proteomes" id="UP000596074"/>
    </source>
</evidence>
<accession>A0A9X7YQ78</accession>
<dbReference type="RefSeq" id="WP_228345453.1">
    <property type="nucleotide sequence ID" value="NZ_CP046056.1"/>
</dbReference>
<gene>
    <name evidence="2" type="ORF">GJQ55_13225</name>
</gene>
<dbReference type="EMBL" id="CP046056">
    <property type="protein sequence ID" value="QQD25379.1"/>
    <property type="molecule type" value="Genomic_DNA"/>
</dbReference>
<dbReference type="KEGG" id="vcw:GJQ55_13225"/>
<feature type="compositionally biased region" description="Pro residues" evidence="1">
    <location>
        <begin position="180"/>
        <end position="191"/>
    </location>
</feature>
<protein>
    <submittedName>
        <fullName evidence="2">Uncharacterized protein</fullName>
    </submittedName>
</protein>
<dbReference type="Proteomes" id="UP000596074">
    <property type="component" value="Chromosome"/>
</dbReference>
<reference evidence="2 3" key="1">
    <citation type="submission" date="2019-11" db="EMBL/GenBank/DDBJ databases">
        <title>Venatorbacter sp. nov. a predator of Campylobacter and other Gram-negative bacteria.</title>
        <authorList>
            <person name="Saeedi A."/>
            <person name="Cummings N.J."/>
            <person name="Connerton I.F."/>
            <person name="Connerton P.L."/>
        </authorList>
    </citation>
    <scope>NUCLEOTIDE SEQUENCE [LARGE SCALE GENOMIC DNA]</scope>
    <source>
        <strain evidence="2">XL5</strain>
    </source>
</reference>